<feature type="region of interest" description="Disordered" evidence="7">
    <location>
        <begin position="218"/>
        <end position="239"/>
    </location>
</feature>
<evidence type="ECO:0000256" key="7">
    <source>
        <dbReference type="SAM" id="MobiDB-lite"/>
    </source>
</evidence>
<proteinExistence type="inferred from homology"/>
<evidence type="ECO:0000313" key="10">
    <source>
        <dbReference type="Proteomes" id="UP000007029"/>
    </source>
</evidence>
<gene>
    <name evidence="9" type="ordered locus">RD1_A0008</name>
</gene>
<protein>
    <submittedName>
        <fullName evidence="9">Putative VirB10 protein</fullName>
    </submittedName>
</protein>
<dbReference type="InterPro" id="IPR042217">
    <property type="entry name" value="T4SS_VirB10/TrbI"/>
</dbReference>
<dbReference type="Pfam" id="PF03743">
    <property type="entry name" value="TrbI"/>
    <property type="match status" value="1"/>
</dbReference>
<sequence>MTDDPNTVEARVADRQARLAGGQPRNTMRTVAIAGGVLAFILLAAVLLAQDQMRALFSGTSDSEDFQRTSTADPGLSTQMTVPQQVQTDVTEPLDTTINMPAPSDPALVEQAEGNAELAALQAQLDELIAAQGQQGVDPDALNDLLDAQAARLQEEFDNQARLQEQLYQQQLQAARAAAVPTGPNPNDIAEQEARQRLEEERARRAAIREEQIRSPALLFDGGGPAGAASGGTGSRDLNANESFLQSASRQPHETAKAGSIPNPSRTIVQGTIIEAVLETALSTELPGTLRAVTSVDVYSFDGSTVLMPKGTRLIGSYSSEVTLAQSRALIAWNRAITPDGRSVSLGGIGGDRLGRSGQTGFVDTRFGERFGSAALISVLGIAPSLVIDDNSSNAQQELAEDLGDDLRNTTASVLNDYLSLPPIIYVDQGAELTVFVDRDLVF</sequence>
<dbReference type="HOGENOM" id="CLU_045392_0_0_5"/>
<reference evidence="9 10" key="1">
    <citation type="journal article" date="2007" name="J. Bacteriol.">
        <title>The complete genome sequence of Roseobacter denitrificans reveals a mixotrophic rather than photosynthetic metabolism.</title>
        <authorList>
            <person name="Swingley W.D."/>
            <person name="Sadekar S."/>
            <person name="Mastrian S.D."/>
            <person name="Matthies H.J."/>
            <person name="Hao J."/>
            <person name="Ramos H."/>
            <person name="Acharya C.R."/>
            <person name="Conrad A.L."/>
            <person name="Taylor H.L."/>
            <person name="Dejesa L.C."/>
            <person name="Shah M.K."/>
            <person name="O'huallachain M.E."/>
            <person name="Lince M.T."/>
            <person name="Blankenship R.E."/>
            <person name="Beatty J.T."/>
            <person name="Touchman J.W."/>
        </authorList>
    </citation>
    <scope>NUCLEOTIDE SEQUENCE [LARGE SCALE GENOMIC DNA]</scope>
    <source>
        <strain evidence="10">ATCC 33942 / OCh 114</strain>
        <plasmid evidence="9 10">pTB1</plasmid>
    </source>
</reference>
<dbReference type="GO" id="GO:0016020">
    <property type="term" value="C:membrane"/>
    <property type="evidence" value="ECO:0007669"/>
    <property type="project" value="UniProtKB-SubCell"/>
</dbReference>
<evidence type="ECO:0000256" key="4">
    <source>
        <dbReference type="ARBA" id="ARBA00022989"/>
    </source>
</evidence>
<keyword evidence="10" id="KW-1185">Reference proteome</keyword>
<keyword evidence="5 8" id="KW-0472">Membrane</keyword>
<feature type="coiled-coil region" evidence="6">
    <location>
        <begin position="111"/>
        <end position="211"/>
    </location>
</feature>
<evidence type="ECO:0000256" key="2">
    <source>
        <dbReference type="ARBA" id="ARBA00010265"/>
    </source>
</evidence>
<evidence type="ECO:0000256" key="5">
    <source>
        <dbReference type="ARBA" id="ARBA00023136"/>
    </source>
</evidence>
<keyword evidence="9" id="KW-0614">Plasmid</keyword>
<dbReference type="Gene3D" id="2.40.128.260">
    <property type="entry name" value="Type IV secretion system, VirB10/TraB/TrbI"/>
    <property type="match status" value="1"/>
</dbReference>
<name>Q07GT7_ROSDO</name>
<accession>Q07GT7</accession>
<evidence type="ECO:0000256" key="6">
    <source>
        <dbReference type="SAM" id="Coils"/>
    </source>
</evidence>
<geneLocation type="plasmid" evidence="9 10">
    <name>pTB1</name>
</geneLocation>
<dbReference type="AlphaFoldDB" id="Q07GT7"/>
<keyword evidence="3 8" id="KW-0812">Transmembrane</keyword>
<feature type="compositionally biased region" description="Gly residues" evidence="7">
    <location>
        <begin position="221"/>
        <end position="234"/>
    </location>
</feature>
<keyword evidence="4 8" id="KW-1133">Transmembrane helix</keyword>
<dbReference type="RefSeq" id="WP_011655368.1">
    <property type="nucleotide sequence ID" value="NC_008386.1"/>
</dbReference>
<organism evidence="9 10">
    <name type="scientific">Roseobacter denitrificans (strain ATCC 33942 / OCh 114)</name>
    <name type="common">Erythrobacter sp. (strain OCh 114)</name>
    <name type="synonym">Roseobacter denitrificans</name>
    <dbReference type="NCBI Taxonomy" id="375451"/>
    <lineage>
        <taxon>Bacteria</taxon>
        <taxon>Pseudomonadati</taxon>
        <taxon>Pseudomonadota</taxon>
        <taxon>Alphaproteobacteria</taxon>
        <taxon>Rhodobacterales</taxon>
        <taxon>Roseobacteraceae</taxon>
        <taxon>Roseobacter</taxon>
    </lineage>
</organism>
<feature type="transmembrane region" description="Helical" evidence="8">
    <location>
        <begin position="31"/>
        <end position="49"/>
    </location>
</feature>
<keyword evidence="6" id="KW-0175">Coiled coil</keyword>
<evidence type="ECO:0000256" key="8">
    <source>
        <dbReference type="SAM" id="Phobius"/>
    </source>
</evidence>
<dbReference type="EMBL" id="CP000464">
    <property type="protein sequence ID" value="ABI93312.1"/>
    <property type="molecule type" value="Genomic_DNA"/>
</dbReference>
<dbReference type="Proteomes" id="UP000007029">
    <property type="component" value="Plasmid pTB1"/>
</dbReference>
<evidence type="ECO:0000256" key="1">
    <source>
        <dbReference type="ARBA" id="ARBA00004167"/>
    </source>
</evidence>
<dbReference type="InterPro" id="IPR005498">
    <property type="entry name" value="T4SS_VirB10/TraB/TrbI"/>
</dbReference>
<comment type="subcellular location">
    <subcellularLocation>
        <location evidence="1">Membrane</location>
        <topology evidence="1">Single-pass membrane protein</topology>
    </subcellularLocation>
</comment>
<dbReference type="OrthoDB" id="9807354at2"/>
<evidence type="ECO:0000256" key="3">
    <source>
        <dbReference type="ARBA" id="ARBA00022692"/>
    </source>
</evidence>
<dbReference type="KEGG" id="rde:RD1_A0008"/>
<comment type="similarity">
    <text evidence="2">Belongs to the TrbI/VirB10 family.</text>
</comment>
<dbReference type="CDD" id="cd16429">
    <property type="entry name" value="VirB10"/>
    <property type="match status" value="1"/>
</dbReference>
<evidence type="ECO:0000313" key="9">
    <source>
        <dbReference type="EMBL" id="ABI93312.1"/>
    </source>
</evidence>